<dbReference type="KEGG" id="pstg:E8M01_20610"/>
<feature type="chain" id="PRO_5020849459" evidence="2">
    <location>
        <begin position="25"/>
        <end position="325"/>
    </location>
</feature>
<dbReference type="AlphaFoldDB" id="A0A4D7AY01"/>
<dbReference type="Gene3D" id="3.40.190.10">
    <property type="entry name" value="Periplasmic binding protein-like II"/>
    <property type="match status" value="1"/>
</dbReference>
<dbReference type="PIRSF" id="PIRSF017082">
    <property type="entry name" value="YflP"/>
    <property type="match status" value="1"/>
</dbReference>
<proteinExistence type="inferred from homology"/>
<gene>
    <name evidence="3" type="ORF">E8M01_20610</name>
</gene>
<dbReference type="Pfam" id="PF03401">
    <property type="entry name" value="TctC"/>
    <property type="match status" value="1"/>
</dbReference>
<dbReference type="Gene3D" id="3.40.190.150">
    <property type="entry name" value="Bordetella uptake gene, domain 1"/>
    <property type="match status" value="1"/>
</dbReference>
<dbReference type="PANTHER" id="PTHR42928">
    <property type="entry name" value="TRICARBOXYLATE-BINDING PROTEIN"/>
    <property type="match status" value="1"/>
</dbReference>
<dbReference type="Proteomes" id="UP000298781">
    <property type="component" value="Chromosome"/>
</dbReference>
<name>A0A4D7AY01_9HYPH</name>
<dbReference type="CDD" id="cd07012">
    <property type="entry name" value="PBP2_Bug_TTT"/>
    <property type="match status" value="1"/>
</dbReference>
<keyword evidence="4" id="KW-1185">Reference proteome</keyword>
<evidence type="ECO:0000313" key="3">
    <source>
        <dbReference type="EMBL" id="QCI66414.1"/>
    </source>
</evidence>
<dbReference type="InterPro" id="IPR042100">
    <property type="entry name" value="Bug_dom1"/>
</dbReference>
<dbReference type="RefSeq" id="WP_136961857.1">
    <property type="nucleotide sequence ID" value="NZ_CP039690.1"/>
</dbReference>
<dbReference type="InterPro" id="IPR005064">
    <property type="entry name" value="BUG"/>
</dbReference>
<dbReference type="OrthoDB" id="7250553at2"/>
<protein>
    <submittedName>
        <fullName evidence="3">Tripartite tricarboxylate transporter substrate binding protein</fullName>
    </submittedName>
</protein>
<sequence>MMIKTVLRAAALVAATALATSASAQQWPSKPVTIVSGFTAGSGPDIVLRLVQEPLERELGATFVLEQRGGAAGNIASDFVAKARPDGYTLLLGTSGTHGINAALYRRLAFDVEADFTPITPILNVSNVLAINPQVIDAKTIEEFIAKVKANPGKFNFASTGNGTGTHLAFAEFNARAGLDMVHVAYRGGPEALQAVVTGEACCIFNQVQSVLGQYRAGRVRLLGVTTPTRVEAVPDIPTIDEAGLKGYESFIWFGLFGPKGLDPAIAERINAAMKKVLELPQIRTRLAELGNTPRWESLAQFRDTVRRDRAAWADVVRRSGASVD</sequence>
<dbReference type="PANTHER" id="PTHR42928:SF5">
    <property type="entry name" value="BLR1237 PROTEIN"/>
    <property type="match status" value="1"/>
</dbReference>
<keyword evidence="2" id="KW-0732">Signal</keyword>
<accession>A0A4D7AY01</accession>
<comment type="similarity">
    <text evidence="1">Belongs to the UPF0065 (bug) family.</text>
</comment>
<dbReference type="EMBL" id="CP039690">
    <property type="protein sequence ID" value="QCI66414.1"/>
    <property type="molecule type" value="Genomic_DNA"/>
</dbReference>
<organism evidence="3 4">
    <name type="scientific">Phreatobacter stygius</name>
    <dbReference type="NCBI Taxonomy" id="1940610"/>
    <lineage>
        <taxon>Bacteria</taxon>
        <taxon>Pseudomonadati</taxon>
        <taxon>Pseudomonadota</taxon>
        <taxon>Alphaproteobacteria</taxon>
        <taxon>Hyphomicrobiales</taxon>
        <taxon>Phreatobacteraceae</taxon>
        <taxon>Phreatobacter</taxon>
    </lineage>
</organism>
<evidence type="ECO:0000313" key="4">
    <source>
        <dbReference type="Proteomes" id="UP000298781"/>
    </source>
</evidence>
<feature type="signal peptide" evidence="2">
    <location>
        <begin position="1"/>
        <end position="24"/>
    </location>
</feature>
<evidence type="ECO:0000256" key="1">
    <source>
        <dbReference type="ARBA" id="ARBA00006987"/>
    </source>
</evidence>
<evidence type="ECO:0000256" key="2">
    <source>
        <dbReference type="SAM" id="SignalP"/>
    </source>
</evidence>
<dbReference type="SUPFAM" id="SSF53850">
    <property type="entry name" value="Periplasmic binding protein-like II"/>
    <property type="match status" value="1"/>
</dbReference>
<reference evidence="3 4" key="1">
    <citation type="submission" date="2019-04" db="EMBL/GenBank/DDBJ databases">
        <title>Phreatobacter aquaticus sp. nov.</title>
        <authorList>
            <person name="Choi A."/>
        </authorList>
    </citation>
    <scope>NUCLEOTIDE SEQUENCE [LARGE SCALE GENOMIC DNA]</scope>
    <source>
        <strain evidence="3 4">KCTC 52518</strain>
    </source>
</reference>